<evidence type="ECO:0000259" key="7">
    <source>
        <dbReference type="PROSITE" id="PS51085"/>
    </source>
</evidence>
<organism evidence="9 10">
    <name type="scientific">Salinarimonas ramus</name>
    <dbReference type="NCBI Taxonomy" id="690164"/>
    <lineage>
        <taxon>Bacteria</taxon>
        <taxon>Pseudomonadati</taxon>
        <taxon>Pseudomonadota</taxon>
        <taxon>Alphaproteobacteria</taxon>
        <taxon>Hyphomicrobiales</taxon>
        <taxon>Salinarimonadaceae</taxon>
        <taxon>Salinarimonas</taxon>
    </lineage>
</organism>
<keyword evidence="3" id="KW-0479">Metal-binding</keyword>
<keyword evidence="4" id="KW-0560">Oxidoreductase</keyword>
<dbReference type="CDD" id="cd00207">
    <property type="entry name" value="fer2"/>
    <property type="match status" value="1"/>
</dbReference>
<comment type="caution">
    <text evidence="9">The sequence shown here is derived from an EMBL/GenBank/DDBJ whole genome shotgun (WGS) entry which is preliminary data.</text>
</comment>
<dbReference type="PANTHER" id="PTHR47354:SF1">
    <property type="entry name" value="CARNITINE MONOOXYGENASE REDUCTASE SUBUNIT"/>
    <property type="match status" value="1"/>
</dbReference>
<dbReference type="GO" id="GO:0051537">
    <property type="term" value="F:2 iron, 2 sulfur cluster binding"/>
    <property type="evidence" value="ECO:0007669"/>
    <property type="project" value="UniProtKB-KW"/>
</dbReference>
<dbReference type="PROSITE" id="PS51384">
    <property type="entry name" value="FAD_FR"/>
    <property type="match status" value="1"/>
</dbReference>
<feature type="domain" description="2Fe-2S ferredoxin-type" evidence="7">
    <location>
        <begin position="231"/>
        <end position="313"/>
    </location>
</feature>
<dbReference type="AlphaFoldDB" id="A0A917QGW4"/>
<keyword evidence="6" id="KW-0411">Iron-sulfur</keyword>
<dbReference type="Pfam" id="PF00970">
    <property type="entry name" value="FAD_binding_6"/>
    <property type="match status" value="1"/>
</dbReference>
<dbReference type="SUPFAM" id="SSF63380">
    <property type="entry name" value="Riboflavin synthase domain-like"/>
    <property type="match status" value="1"/>
</dbReference>
<evidence type="ECO:0000256" key="4">
    <source>
        <dbReference type="ARBA" id="ARBA00023002"/>
    </source>
</evidence>
<dbReference type="InterPro" id="IPR017927">
    <property type="entry name" value="FAD-bd_FR_type"/>
</dbReference>
<dbReference type="Gene3D" id="3.10.20.30">
    <property type="match status" value="1"/>
</dbReference>
<evidence type="ECO:0000256" key="1">
    <source>
        <dbReference type="ARBA" id="ARBA00022630"/>
    </source>
</evidence>
<dbReference type="PANTHER" id="PTHR47354">
    <property type="entry name" value="NADH OXIDOREDUCTASE HCR"/>
    <property type="match status" value="1"/>
</dbReference>
<gene>
    <name evidence="9" type="ORF">GCM10011322_41490</name>
</gene>
<dbReference type="InterPro" id="IPR036010">
    <property type="entry name" value="2Fe-2S_ferredoxin-like_sf"/>
</dbReference>
<protein>
    <submittedName>
        <fullName evidence="9">Ferredoxin</fullName>
    </submittedName>
</protein>
<dbReference type="RefSeq" id="WP_188915170.1">
    <property type="nucleotide sequence ID" value="NZ_BMMF01000014.1"/>
</dbReference>
<keyword evidence="10" id="KW-1185">Reference proteome</keyword>
<keyword evidence="2" id="KW-0001">2Fe-2S</keyword>
<dbReference type="CDD" id="cd06185">
    <property type="entry name" value="PDR_like"/>
    <property type="match status" value="1"/>
</dbReference>
<name>A0A917QGW4_9HYPH</name>
<dbReference type="SUPFAM" id="SSF52343">
    <property type="entry name" value="Ferredoxin reductase-like, C-terminal NADP-linked domain"/>
    <property type="match status" value="1"/>
</dbReference>
<keyword evidence="5" id="KW-0408">Iron</keyword>
<dbReference type="SUPFAM" id="SSF54292">
    <property type="entry name" value="2Fe-2S ferredoxin-like"/>
    <property type="match status" value="1"/>
</dbReference>
<evidence type="ECO:0000256" key="5">
    <source>
        <dbReference type="ARBA" id="ARBA00023004"/>
    </source>
</evidence>
<keyword evidence="1" id="KW-0285">Flavoprotein</keyword>
<dbReference type="InterPro" id="IPR006058">
    <property type="entry name" value="2Fe2S_fd_BS"/>
</dbReference>
<dbReference type="Pfam" id="PF00111">
    <property type="entry name" value="Fer2"/>
    <property type="match status" value="1"/>
</dbReference>
<dbReference type="InterPro" id="IPR017938">
    <property type="entry name" value="Riboflavin_synthase-like_b-brl"/>
</dbReference>
<dbReference type="InterPro" id="IPR008333">
    <property type="entry name" value="Cbr1-like_FAD-bd_dom"/>
</dbReference>
<dbReference type="PROSITE" id="PS00197">
    <property type="entry name" value="2FE2S_FER_1"/>
    <property type="match status" value="1"/>
</dbReference>
<dbReference type="PRINTS" id="PR00409">
    <property type="entry name" value="PHDIOXRDTASE"/>
</dbReference>
<dbReference type="InterPro" id="IPR001041">
    <property type="entry name" value="2Fe-2S_ferredoxin-type"/>
</dbReference>
<dbReference type="PROSITE" id="PS51085">
    <property type="entry name" value="2FE2S_FER_2"/>
    <property type="match status" value="1"/>
</dbReference>
<dbReference type="EMBL" id="BMMF01000014">
    <property type="protein sequence ID" value="GGK50190.1"/>
    <property type="molecule type" value="Genomic_DNA"/>
</dbReference>
<sequence>MTARIVMKLDVVERTELGDDVARLVFRHPRRPTLAAWTPGAHVDLRLPDGKVRQYSLIGDPDDLATYTIAVKREASGRGGSRLVHEALCVGAVAHVSAPRNNFPLAPGRAVLIAGGVGATPLISMARELVRRGEDFAFHLCVRTADSPFAIMAEAVAGERLSVHASSGEGARRLDVAALVAGLAPDVHLYCCGPDRLTAAVAEAAEGRDEDTVHFEVFAATADENYKPEPFDLTIASTGRTYRVPAERSALDVLREEGFALPSSCELGVCGSCECGYTQGTVIHRDVVLEPSARQHRMMPCVSRARVAVTLDL</sequence>
<evidence type="ECO:0000256" key="6">
    <source>
        <dbReference type="ARBA" id="ARBA00023014"/>
    </source>
</evidence>
<feature type="domain" description="FAD-binding FR-type" evidence="8">
    <location>
        <begin position="4"/>
        <end position="106"/>
    </location>
</feature>
<proteinExistence type="predicted"/>
<dbReference type="Gene3D" id="2.40.30.10">
    <property type="entry name" value="Translation factors"/>
    <property type="match status" value="1"/>
</dbReference>
<evidence type="ECO:0000313" key="9">
    <source>
        <dbReference type="EMBL" id="GGK50190.1"/>
    </source>
</evidence>
<evidence type="ECO:0000256" key="2">
    <source>
        <dbReference type="ARBA" id="ARBA00022714"/>
    </source>
</evidence>
<dbReference type="InterPro" id="IPR050415">
    <property type="entry name" value="MRET"/>
</dbReference>
<dbReference type="GO" id="GO:0016491">
    <property type="term" value="F:oxidoreductase activity"/>
    <property type="evidence" value="ECO:0007669"/>
    <property type="project" value="UniProtKB-KW"/>
</dbReference>
<dbReference type="Proteomes" id="UP000600449">
    <property type="component" value="Unassembled WGS sequence"/>
</dbReference>
<dbReference type="InterPro" id="IPR039261">
    <property type="entry name" value="FNR_nucleotide-bd"/>
</dbReference>
<dbReference type="GO" id="GO:0046872">
    <property type="term" value="F:metal ion binding"/>
    <property type="evidence" value="ECO:0007669"/>
    <property type="project" value="UniProtKB-KW"/>
</dbReference>
<accession>A0A917QGW4</accession>
<evidence type="ECO:0000313" key="10">
    <source>
        <dbReference type="Proteomes" id="UP000600449"/>
    </source>
</evidence>
<dbReference type="InterPro" id="IPR012675">
    <property type="entry name" value="Beta-grasp_dom_sf"/>
</dbReference>
<dbReference type="Gene3D" id="3.40.50.80">
    <property type="entry name" value="Nucleotide-binding domain of ferredoxin-NADP reductase (FNR) module"/>
    <property type="match status" value="1"/>
</dbReference>
<reference evidence="9 10" key="1">
    <citation type="journal article" date="2014" name="Int. J. Syst. Evol. Microbiol.">
        <title>Complete genome sequence of Corynebacterium casei LMG S-19264T (=DSM 44701T), isolated from a smear-ripened cheese.</title>
        <authorList>
            <consortium name="US DOE Joint Genome Institute (JGI-PGF)"/>
            <person name="Walter F."/>
            <person name="Albersmeier A."/>
            <person name="Kalinowski J."/>
            <person name="Ruckert C."/>
        </authorList>
    </citation>
    <scope>NUCLEOTIDE SEQUENCE [LARGE SCALE GENOMIC DNA]</scope>
    <source>
        <strain evidence="9 10">CGMCC 1.9161</strain>
    </source>
</reference>
<evidence type="ECO:0000256" key="3">
    <source>
        <dbReference type="ARBA" id="ARBA00022723"/>
    </source>
</evidence>
<evidence type="ECO:0000259" key="8">
    <source>
        <dbReference type="PROSITE" id="PS51384"/>
    </source>
</evidence>